<reference evidence="8 9" key="1">
    <citation type="submission" date="2018-06" db="EMBL/GenBank/DDBJ databases">
        <authorList>
            <consortium name="Pathogen Informatics"/>
            <person name="Doyle S."/>
        </authorList>
    </citation>
    <scope>NUCLEOTIDE SEQUENCE [LARGE SCALE GENOMIC DNA]</scope>
    <source>
        <strain evidence="8 9">NCTC12722</strain>
    </source>
</reference>
<keyword evidence="6 7" id="KW-0472">Membrane</keyword>
<keyword evidence="3" id="KW-1003">Cell membrane</keyword>
<proteinExistence type="inferred from homology"/>
<dbReference type="InterPro" id="IPR032808">
    <property type="entry name" value="DoxX"/>
</dbReference>
<dbReference type="AlphaFoldDB" id="A0A380W2V5"/>
<dbReference type="Proteomes" id="UP000254343">
    <property type="component" value="Unassembled WGS sequence"/>
</dbReference>
<evidence type="ECO:0000256" key="7">
    <source>
        <dbReference type="SAM" id="Phobius"/>
    </source>
</evidence>
<dbReference type="EMBL" id="UIGB01000001">
    <property type="protein sequence ID" value="SUU83281.1"/>
    <property type="molecule type" value="Genomic_DNA"/>
</dbReference>
<dbReference type="InterPro" id="IPR051907">
    <property type="entry name" value="DoxX-like_oxidoreductase"/>
</dbReference>
<dbReference type="RefSeq" id="WP_002718061.1">
    <property type="nucleotide sequence ID" value="NZ_UFSI01000001.1"/>
</dbReference>
<evidence type="ECO:0000256" key="3">
    <source>
        <dbReference type="ARBA" id="ARBA00022475"/>
    </source>
</evidence>
<keyword evidence="5 7" id="KW-1133">Transmembrane helix</keyword>
<organism evidence="8 9">
    <name type="scientific">Afipia felis</name>
    <name type="common">Cat scratch disease bacillus</name>
    <dbReference type="NCBI Taxonomy" id="1035"/>
    <lineage>
        <taxon>Bacteria</taxon>
        <taxon>Pseudomonadati</taxon>
        <taxon>Pseudomonadota</taxon>
        <taxon>Alphaproteobacteria</taxon>
        <taxon>Hyphomicrobiales</taxon>
        <taxon>Nitrobacteraceae</taxon>
        <taxon>Afipia</taxon>
    </lineage>
</organism>
<feature type="transmembrane region" description="Helical" evidence="7">
    <location>
        <begin position="85"/>
        <end position="107"/>
    </location>
</feature>
<name>A0A380W2V5_AFIFE</name>
<feature type="transmembrane region" description="Helical" evidence="7">
    <location>
        <begin position="27"/>
        <end position="49"/>
    </location>
</feature>
<sequence>MSASTLHALSSLRSGCIGRFAEMLQSWIGRIGVIVAPPILRIALAVPFFKSGLTRWDGFLSLSPSTAFLFENMFKLHIFGSEYPFPMPIVVAHLVGMAEITLPILLVLGLGTRFVALGLLTMTGVIQLTVPEGWANFHLPWASMALAIMALGPGRLSLDATLSAVAKRAFGKTK</sequence>
<evidence type="ECO:0000313" key="9">
    <source>
        <dbReference type="Proteomes" id="UP000254343"/>
    </source>
</evidence>
<comment type="similarity">
    <text evidence="2">Belongs to the DoxX family.</text>
</comment>
<feature type="transmembrane region" description="Helical" evidence="7">
    <location>
        <begin position="114"/>
        <end position="131"/>
    </location>
</feature>
<feature type="transmembrane region" description="Helical" evidence="7">
    <location>
        <begin position="137"/>
        <end position="158"/>
    </location>
</feature>
<dbReference type="OrthoDB" id="121744at2"/>
<gene>
    <name evidence="8" type="ORF">NCTC12722_00444</name>
</gene>
<dbReference type="Pfam" id="PF07681">
    <property type="entry name" value="DoxX"/>
    <property type="match status" value="1"/>
</dbReference>
<evidence type="ECO:0000256" key="2">
    <source>
        <dbReference type="ARBA" id="ARBA00006679"/>
    </source>
</evidence>
<evidence type="ECO:0000256" key="6">
    <source>
        <dbReference type="ARBA" id="ARBA00023136"/>
    </source>
</evidence>
<keyword evidence="4 7" id="KW-0812">Transmembrane</keyword>
<accession>A0A380W2V5</accession>
<evidence type="ECO:0000256" key="1">
    <source>
        <dbReference type="ARBA" id="ARBA00004651"/>
    </source>
</evidence>
<evidence type="ECO:0000256" key="4">
    <source>
        <dbReference type="ARBA" id="ARBA00022692"/>
    </source>
</evidence>
<comment type="subcellular location">
    <subcellularLocation>
        <location evidence="1">Cell membrane</location>
        <topology evidence="1">Multi-pass membrane protein</topology>
    </subcellularLocation>
</comment>
<dbReference type="GO" id="GO:0005886">
    <property type="term" value="C:plasma membrane"/>
    <property type="evidence" value="ECO:0007669"/>
    <property type="project" value="UniProtKB-SubCell"/>
</dbReference>
<protein>
    <submittedName>
        <fullName evidence="8">DoxX</fullName>
    </submittedName>
</protein>
<evidence type="ECO:0000256" key="5">
    <source>
        <dbReference type="ARBA" id="ARBA00022989"/>
    </source>
</evidence>
<evidence type="ECO:0000313" key="8">
    <source>
        <dbReference type="EMBL" id="SUU83281.1"/>
    </source>
</evidence>
<dbReference type="PANTHER" id="PTHR33452">
    <property type="entry name" value="OXIDOREDUCTASE CATD-RELATED"/>
    <property type="match status" value="1"/>
</dbReference>
<dbReference type="PANTHER" id="PTHR33452:SF1">
    <property type="entry name" value="INNER MEMBRANE PROTEIN YPHA-RELATED"/>
    <property type="match status" value="1"/>
</dbReference>